<organism evidence="3 4">
    <name type="scientific">candidate division WWE3 bacterium</name>
    <dbReference type="NCBI Taxonomy" id="2053526"/>
    <lineage>
        <taxon>Bacteria</taxon>
        <taxon>Katanobacteria</taxon>
    </lineage>
</organism>
<dbReference type="GO" id="GO:0016491">
    <property type="term" value="F:oxidoreductase activity"/>
    <property type="evidence" value="ECO:0007669"/>
    <property type="project" value="InterPro"/>
</dbReference>
<dbReference type="EMBL" id="DQFB01000001">
    <property type="protein sequence ID" value="HCQ40131.1"/>
    <property type="molecule type" value="Genomic_DNA"/>
</dbReference>
<dbReference type="PROSITE" id="PS51352">
    <property type="entry name" value="THIOREDOXIN_2"/>
    <property type="match status" value="1"/>
</dbReference>
<dbReference type="AlphaFoldDB" id="A0A656PNB6"/>
<dbReference type="Pfam" id="PF00578">
    <property type="entry name" value="AhpC-TSA"/>
    <property type="match status" value="1"/>
</dbReference>
<dbReference type="InterPro" id="IPR000866">
    <property type="entry name" value="AhpC/TSA"/>
</dbReference>
<accession>A0A656PNB6</accession>
<dbReference type="GO" id="GO:0016209">
    <property type="term" value="F:antioxidant activity"/>
    <property type="evidence" value="ECO:0007669"/>
    <property type="project" value="InterPro"/>
</dbReference>
<feature type="transmembrane region" description="Helical" evidence="1">
    <location>
        <begin position="23"/>
        <end position="43"/>
    </location>
</feature>
<keyword evidence="1" id="KW-1133">Transmembrane helix</keyword>
<dbReference type="Proteomes" id="UP000262056">
    <property type="component" value="Unassembled WGS sequence"/>
</dbReference>
<evidence type="ECO:0000256" key="1">
    <source>
        <dbReference type="SAM" id="Phobius"/>
    </source>
</evidence>
<evidence type="ECO:0000259" key="2">
    <source>
        <dbReference type="PROSITE" id="PS51352"/>
    </source>
</evidence>
<keyword evidence="1" id="KW-0472">Membrane</keyword>
<name>A0A656PNB6_UNCKA</name>
<protein>
    <recommendedName>
        <fullName evidence="2">Thioredoxin domain-containing protein</fullName>
    </recommendedName>
</protein>
<proteinExistence type="predicted"/>
<feature type="domain" description="Thioredoxin" evidence="2">
    <location>
        <begin position="62"/>
        <end position="214"/>
    </location>
</feature>
<dbReference type="Gene3D" id="3.40.30.10">
    <property type="entry name" value="Glutaredoxin"/>
    <property type="match status" value="1"/>
</dbReference>
<reference evidence="3 4" key="1">
    <citation type="journal article" date="2018" name="Nat. Biotechnol.">
        <title>A standardized bacterial taxonomy based on genome phylogeny substantially revises the tree of life.</title>
        <authorList>
            <person name="Parks D.H."/>
            <person name="Chuvochina M."/>
            <person name="Waite D.W."/>
            <person name="Rinke C."/>
            <person name="Skarshewski A."/>
            <person name="Chaumeil P.A."/>
            <person name="Hugenholtz P."/>
        </authorList>
    </citation>
    <scope>NUCLEOTIDE SEQUENCE [LARGE SCALE GENOMIC DNA]</scope>
    <source>
        <strain evidence="3">UBA12021</strain>
    </source>
</reference>
<comment type="caution">
    <text evidence="3">The sequence shown here is derived from an EMBL/GenBank/DDBJ whole genome shotgun (WGS) entry which is preliminary data.</text>
</comment>
<dbReference type="InterPro" id="IPR013766">
    <property type="entry name" value="Thioredoxin_domain"/>
</dbReference>
<evidence type="ECO:0000313" key="3">
    <source>
        <dbReference type="EMBL" id="HCQ40131.1"/>
    </source>
</evidence>
<dbReference type="CDD" id="cd02971">
    <property type="entry name" value="PRX_family"/>
    <property type="match status" value="1"/>
</dbReference>
<sequence length="214" mass="23266">MSAEFPKGALSGSFKKFMSEKKVIVIVSVITIALLIVPTFLIGGNKGDNSSKTSTEAASLNELVGRSAADFTLESYNGDKTTLSSLKGKNVILFFNEGLMCYPACWDQIAAFGKDTEFADKNTVVLTIVTDSKKDWEGAVEKMPELTGAIVLLDTNRKVSVSYKMLSLPSSMHRGQTPGHTYVVIDAEGIVRYVKDDVQMAVRNQELLAEIGKL</sequence>
<dbReference type="InterPro" id="IPR036249">
    <property type="entry name" value="Thioredoxin-like_sf"/>
</dbReference>
<gene>
    <name evidence="3" type="ORF">DIU24_00280</name>
</gene>
<dbReference type="SUPFAM" id="SSF52833">
    <property type="entry name" value="Thioredoxin-like"/>
    <property type="match status" value="1"/>
</dbReference>
<keyword evidence="1" id="KW-0812">Transmembrane</keyword>
<evidence type="ECO:0000313" key="4">
    <source>
        <dbReference type="Proteomes" id="UP000262056"/>
    </source>
</evidence>